<protein>
    <submittedName>
        <fullName evidence="9">RagB/SusD family nutrient uptake outer membrane protein</fullName>
    </submittedName>
</protein>
<feature type="chain" id="PRO_5043341356" evidence="6">
    <location>
        <begin position="20"/>
        <end position="489"/>
    </location>
</feature>
<organism evidence="9 10">
    <name type="scientific">Segatella copri</name>
    <dbReference type="NCBI Taxonomy" id="165179"/>
    <lineage>
        <taxon>Bacteria</taxon>
        <taxon>Pseudomonadati</taxon>
        <taxon>Bacteroidota</taxon>
        <taxon>Bacteroidia</taxon>
        <taxon>Bacteroidales</taxon>
        <taxon>Prevotellaceae</taxon>
        <taxon>Segatella</taxon>
    </lineage>
</organism>
<accession>A0AAW4YJM7</accession>
<feature type="domain" description="RagB/SusD" evidence="7">
    <location>
        <begin position="362"/>
        <end position="479"/>
    </location>
</feature>
<evidence type="ECO:0000259" key="7">
    <source>
        <dbReference type="Pfam" id="PF07980"/>
    </source>
</evidence>
<keyword evidence="4" id="KW-0472">Membrane</keyword>
<evidence type="ECO:0000259" key="8">
    <source>
        <dbReference type="Pfam" id="PF14322"/>
    </source>
</evidence>
<name>A0AAW4YJM7_9BACT</name>
<evidence type="ECO:0000256" key="4">
    <source>
        <dbReference type="ARBA" id="ARBA00023136"/>
    </source>
</evidence>
<dbReference type="InterPro" id="IPR011990">
    <property type="entry name" value="TPR-like_helical_dom_sf"/>
</dbReference>
<proteinExistence type="inferred from homology"/>
<dbReference type="AlphaFoldDB" id="A0AAW4YJM7"/>
<dbReference type="Pfam" id="PF14322">
    <property type="entry name" value="SusD-like_3"/>
    <property type="match status" value="1"/>
</dbReference>
<dbReference type="EMBL" id="JAJTVO010000021">
    <property type="protein sequence ID" value="MCE4122898.1"/>
    <property type="molecule type" value="Genomic_DNA"/>
</dbReference>
<dbReference type="InterPro" id="IPR012944">
    <property type="entry name" value="SusD_RagB_dom"/>
</dbReference>
<evidence type="ECO:0000256" key="1">
    <source>
        <dbReference type="ARBA" id="ARBA00004442"/>
    </source>
</evidence>
<dbReference type="Proteomes" id="UP001200307">
    <property type="component" value="Unassembled WGS sequence"/>
</dbReference>
<keyword evidence="5" id="KW-0998">Cell outer membrane</keyword>
<dbReference type="SUPFAM" id="SSF48452">
    <property type="entry name" value="TPR-like"/>
    <property type="match status" value="1"/>
</dbReference>
<keyword evidence="3 6" id="KW-0732">Signal</keyword>
<dbReference type="Gene3D" id="1.25.40.390">
    <property type="match status" value="1"/>
</dbReference>
<comment type="similarity">
    <text evidence="2">Belongs to the SusD family.</text>
</comment>
<dbReference type="InterPro" id="IPR033985">
    <property type="entry name" value="SusD-like_N"/>
</dbReference>
<dbReference type="CDD" id="cd08977">
    <property type="entry name" value="SusD"/>
    <property type="match status" value="1"/>
</dbReference>
<evidence type="ECO:0000256" key="2">
    <source>
        <dbReference type="ARBA" id="ARBA00006275"/>
    </source>
</evidence>
<dbReference type="RefSeq" id="WP_233339529.1">
    <property type="nucleotide sequence ID" value="NZ_JAJTVO010000021.1"/>
</dbReference>
<dbReference type="Pfam" id="PF07980">
    <property type="entry name" value="SusD_RagB"/>
    <property type="match status" value="1"/>
</dbReference>
<comment type="subcellular location">
    <subcellularLocation>
        <location evidence="1">Cell outer membrane</location>
    </subcellularLocation>
</comment>
<evidence type="ECO:0000313" key="9">
    <source>
        <dbReference type="EMBL" id="MCE4122898.1"/>
    </source>
</evidence>
<sequence>MKKHILGLLFLSVAGTCLTSCGDDFFDTKNYSGVDVDNGLTDASSVSHAVNGEYDWFYHYYFAGDYATMIGDIPTDLSYWNGSTKHMDAIYSYTMTDEESYLHYIWNYGYKVIDNSARAINAGKKLYETSTEEDKKTLDVALAEAYALRAYAKLALVNIYGHQIKVNGQDFSDQPGIVISEEPIKAFEQVSRSTVGETYTSIVADLKDAIEHFGKAGADRGKKVYFTKAAAEGLLARVYLYMENWSDAASYAQQALDDAGVSAIATTADEYKAMYSSTGVNTESLFYLSIDDKHNWSAYSCGTLWSTYSFSPSPKLQKMYGANDCRTSIFIWDASSTPTKPAFKGGKFPTVTTTNYLINAPEMYLIKAEAKLHGTTAADFDEARNSLLVVAKRNADITSAEQLGTTKDEVLAFLKDERARELFQEGLRLYDLRRWDEKASVYAYGAPEVKFTFNNYKISDFVYPIPVDEINSGFGVAQNDWSKTLPKAN</sequence>
<feature type="domain" description="SusD-like N-terminal" evidence="8">
    <location>
        <begin position="65"/>
        <end position="240"/>
    </location>
</feature>
<dbReference type="GO" id="GO:0009279">
    <property type="term" value="C:cell outer membrane"/>
    <property type="evidence" value="ECO:0007669"/>
    <property type="project" value="UniProtKB-SubCell"/>
</dbReference>
<comment type="caution">
    <text evidence="9">The sequence shown here is derived from an EMBL/GenBank/DDBJ whole genome shotgun (WGS) entry which is preliminary data.</text>
</comment>
<evidence type="ECO:0000256" key="3">
    <source>
        <dbReference type="ARBA" id="ARBA00022729"/>
    </source>
</evidence>
<evidence type="ECO:0000256" key="5">
    <source>
        <dbReference type="ARBA" id="ARBA00023237"/>
    </source>
</evidence>
<evidence type="ECO:0000313" key="10">
    <source>
        <dbReference type="Proteomes" id="UP001200307"/>
    </source>
</evidence>
<reference evidence="9" key="1">
    <citation type="submission" date="2021-12" db="EMBL/GenBank/DDBJ databases">
        <authorList>
            <person name="Lv X."/>
        </authorList>
    </citation>
    <scope>NUCLEOTIDE SEQUENCE</scope>
    <source>
        <strain evidence="9">HF2106</strain>
    </source>
</reference>
<feature type="signal peptide" evidence="6">
    <location>
        <begin position="1"/>
        <end position="19"/>
    </location>
</feature>
<evidence type="ECO:0000256" key="6">
    <source>
        <dbReference type="SAM" id="SignalP"/>
    </source>
</evidence>
<gene>
    <name evidence="9" type="ORF">LYY06_11585</name>
</gene>